<dbReference type="OrthoDB" id="10593598at2759"/>
<evidence type="ECO:0000313" key="1">
    <source>
        <dbReference type="EMBL" id="CAG8706489.1"/>
    </source>
</evidence>
<proteinExistence type="predicted"/>
<gene>
    <name evidence="1" type="ORF">DERYTH_LOCUS13314</name>
</gene>
<protein>
    <submittedName>
        <fullName evidence="1">13279_t:CDS:1</fullName>
    </submittedName>
</protein>
<reference evidence="1" key="1">
    <citation type="submission" date="2021-06" db="EMBL/GenBank/DDBJ databases">
        <authorList>
            <person name="Kallberg Y."/>
            <person name="Tangrot J."/>
            <person name="Rosling A."/>
        </authorList>
    </citation>
    <scope>NUCLEOTIDE SEQUENCE</scope>
    <source>
        <strain evidence="1">MA453B</strain>
    </source>
</reference>
<evidence type="ECO:0000313" key="2">
    <source>
        <dbReference type="Proteomes" id="UP000789405"/>
    </source>
</evidence>
<dbReference type="EMBL" id="CAJVPY010009256">
    <property type="protein sequence ID" value="CAG8706489.1"/>
    <property type="molecule type" value="Genomic_DNA"/>
</dbReference>
<dbReference type="AlphaFoldDB" id="A0A9N9HUZ8"/>
<organism evidence="1 2">
    <name type="scientific">Dentiscutata erythropus</name>
    <dbReference type="NCBI Taxonomy" id="1348616"/>
    <lineage>
        <taxon>Eukaryota</taxon>
        <taxon>Fungi</taxon>
        <taxon>Fungi incertae sedis</taxon>
        <taxon>Mucoromycota</taxon>
        <taxon>Glomeromycotina</taxon>
        <taxon>Glomeromycetes</taxon>
        <taxon>Diversisporales</taxon>
        <taxon>Gigasporaceae</taxon>
        <taxon>Dentiscutata</taxon>
    </lineage>
</organism>
<comment type="caution">
    <text evidence="1">The sequence shown here is derived from an EMBL/GenBank/DDBJ whole genome shotgun (WGS) entry which is preliminary data.</text>
</comment>
<dbReference type="Proteomes" id="UP000789405">
    <property type="component" value="Unassembled WGS sequence"/>
</dbReference>
<keyword evidence="2" id="KW-1185">Reference proteome</keyword>
<accession>A0A9N9HUZ8</accession>
<sequence>MDLFKNFFALCEEAKETFDTYLDLIYGSESANNNRNDTNSDSNDEHVLLDNNSDNDIFKALEGDNKEFMNGTEEEDECFNSRLLNIAGGRFSWSKLW</sequence>
<name>A0A9N9HUZ8_9GLOM</name>